<reference evidence="1 5" key="2">
    <citation type="submission" date="2020-04" db="EMBL/GenBank/DDBJ databases">
        <authorList>
            <person name="Hitch T.C.A."/>
            <person name="Wylensek D."/>
            <person name="Clavel T."/>
        </authorList>
    </citation>
    <scope>NUCLEOTIDE SEQUENCE [LARGE SCALE GENOMIC DNA]</scope>
    <source>
        <strain evidence="1 5">Med78_4-601-WT-2</strain>
    </source>
</reference>
<evidence type="ECO:0000313" key="6">
    <source>
        <dbReference type="Proteomes" id="UP001239169"/>
    </source>
</evidence>
<evidence type="ECO:0000313" key="5">
    <source>
        <dbReference type="Proteomes" id="UP000573963"/>
    </source>
</evidence>
<evidence type="ECO:0000313" key="1">
    <source>
        <dbReference type="EMBL" id="NME09568.1"/>
    </source>
</evidence>
<gene>
    <name evidence="2" type="ORF">D4A35_06350</name>
    <name evidence="1" type="ORF">HF875_08545</name>
    <name evidence="3" type="ORF">QJS64_07150</name>
</gene>
<dbReference type="InterPro" id="IPR025617">
    <property type="entry name" value="YqzL"/>
</dbReference>
<evidence type="ECO:0000313" key="2">
    <source>
        <dbReference type="EMBL" id="QEZ68579.1"/>
    </source>
</evidence>
<protein>
    <submittedName>
        <fullName evidence="2">YqzL family protein</fullName>
    </submittedName>
</protein>
<organism evidence="2 4">
    <name type="scientific">Paraclostridium bifermentans</name>
    <name type="common">Clostridium bifermentans</name>
    <dbReference type="NCBI Taxonomy" id="1490"/>
    <lineage>
        <taxon>Bacteria</taxon>
        <taxon>Bacillati</taxon>
        <taxon>Bacillota</taxon>
        <taxon>Clostridia</taxon>
        <taxon>Peptostreptococcales</taxon>
        <taxon>Peptostreptococcaceae</taxon>
        <taxon>Paraclostridium</taxon>
    </lineage>
</organism>
<dbReference type="AlphaFoldDB" id="A0A5P3XCD8"/>
<evidence type="ECO:0000313" key="3">
    <source>
        <dbReference type="EMBL" id="WGX76808.1"/>
    </source>
</evidence>
<dbReference type="Proteomes" id="UP000326961">
    <property type="component" value="Chromosome"/>
</dbReference>
<sequence length="57" mass="6573">MNNLCWEVFKKTGSIEAYLYLKNSINTNNGEVNMNREIENDHDNCEHPGDSTKISKI</sequence>
<proteinExistence type="predicted"/>
<accession>A0A5P3XCD8</accession>
<name>A0A5P3XCD8_PARBF</name>
<dbReference type="GeneID" id="67471771"/>
<dbReference type="Pfam" id="PF14006">
    <property type="entry name" value="YqzL"/>
    <property type="match status" value="1"/>
</dbReference>
<dbReference type="Proteomes" id="UP001239169">
    <property type="component" value="Chromosome"/>
</dbReference>
<reference evidence="3 6" key="3">
    <citation type="submission" date="2023-04" db="EMBL/GenBank/DDBJ databases">
        <title>Bacteria Genome Submission.</title>
        <authorList>
            <person name="Isaac P."/>
        </authorList>
    </citation>
    <scope>NUCLEOTIDE SEQUENCE [LARGE SCALE GENOMIC DNA]</scope>
    <source>
        <strain evidence="3 6">SampleS7P1</strain>
    </source>
</reference>
<dbReference type="EMBL" id="CP124685">
    <property type="protein sequence ID" value="WGX76808.1"/>
    <property type="molecule type" value="Genomic_DNA"/>
</dbReference>
<dbReference type="RefSeq" id="WP_021429941.1">
    <property type="nucleotide sequence ID" value="NZ_BROK01000014.1"/>
</dbReference>
<dbReference type="Proteomes" id="UP000573963">
    <property type="component" value="Unassembled WGS sequence"/>
</dbReference>
<dbReference type="EMBL" id="CP032452">
    <property type="protein sequence ID" value="QEZ68579.1"/>
    <property type="molecule type" value="Genomic_DNA"/>
</dbReference>
<keyword evidence="6" id="KW-1185">Reference proteome</keyword>
<evidence type="ECO:0000313" key="4">
    <source>
        <dbReference type="Proteomes" id="UP000326961"/>
    </source>
</evidence>
<reference evidence="2 4" key="1">
    <citation type="submission" date="2018-09" db="EMBL/GenBank/DDBJ databases">
        <title>A clostridial neurotoxin that targets Anopheles mosquitoes.</title>
        <authorList>
            <person name="Contreras E."/>
            <person name="Masuyer G."/>
            <person name="Qureshi N."/>
            <person name="Chawla S."/>
            <person name="Lim H.L."/>
            <person name="Chen J."/>
            <person name="Stenmark P."/>
            <person name="Gill S."/>
        </authorList>
    </citation>
    <scope>NUCLEOTIDE SEQUENCE [LARGE SCALE GENOMIC DNA]</scope>
    <source>
        <strain evidence="2 4">Cbm</strain>
    </source>
</reference>
<dbReference type="EMBL" id="JABAFD010000004">
    <property type="protein sequence ID" value="NME09568.1"/>
    <property type="molecule type" value="Genomic_DNA"/>
</dbReference>